<feature type="compositionally biased region" description="Polar residues" evidence="1">
    <location>
        <begin position="17"/>
        <end position="29"/>
    </location>
</feature>
<keyword evidence="3" id="KW-1185">Reference proteome</keyword>
<feature type="compositionally biased region" description="Polar residues" evidence="1">
    <location>
        <begin position="112"/>
        <end position="125"/>
    </location>
</feature>
<reference evidence="2" key="1">
    <citation type="submission" date="2023-03" db="EMBL/GenBank/DDBJ databases">
        <title>Massive genome expansion in bonnet fungi (Mycena s.s.) driven by repeated elements and novel gene families across ecological guilds.</title>
        <authorList>
            <consortium name="Lawrence Berkeley National Laboratory"/>
            <person name="Harder C.B."/>
            <person name="Miyauchi S."/>
            <person name="Viragh M."/>
            <person name="Kuo A."/>
            <person name="Thoen E."/>
            <person name="Andreopoulos B."/>
            <person name="Lu D."/>
            <person name="Skrede I."/>
            <person name="Drula E."/>
            <person name="Henrissat B."/>
            <person name="Morin E."/>
            <person name="Kohler A."/>
            <person name="Barry K."/>
            <person name="LaButti K."/>
            <person name="Morin E."/>
            <person name="Salamov A."/>
            <person name="Lipzen A."/>
            <person name="Mereny Z."/>
            <person name="Hegedus B."/>
            <person name="Baldrian P."/>
            <person name="Stursova M."/>
            <person name="Weitz H."/>
            <person name="Taylor A."/>
            <person name="Grigoriev I.V."/>
            <person name="Nagy L.G."/>
            <person name="Martin F."/>
            <person name="Kauserud H."/>
        </authorList>
    </citation>
    <scope>NUCLEOTIDE SEQUENCE</scope>
    <source>
        <strain evidence="2">CBHHK067</strain>
    </source>
</reference>
<dbReference type="Proteomes" id="UP001221757">
    <property type="component" value="Unassembled WGS sequence"/>
</dbReference>
<evidence type="ECO:0000256" key="1">
    <source>
        <dbReference type="SAM" id="MobiDB-lite"/>
    </source>
</evidence>
<protein>
    <submittedName>
        <fullName evidence="2">Uncharacterized protein</fullName>
    </submittedName>
</protein>
<dbReference type="AlphaFoldDB" id="A0AAD7GEN2"/>
<name>A0AAD7GEN2_MYCRO</name>
<proteinExistence type="predicted"/>
<evidence type="ECO:0000313" key="3">
    <source>
        <dbReference type="Proteomes" id="UP001221757"/>
    </source>
</evidence>
<dbReference type="EMBL" id="JARKIE010000058">
    <property type="protein sequence ID" value="KAJ7691406.1"/>
    <property type="molecule type" value="Genomic_DNA"/>
</dbReference>
<feature type="region of interest" description="Disordered" evidence="1">
    <location>
        <begin position="15"/>
        <end position="35"/>
    </location>
</feature>
<sequence>MSSLSPPKFTAIDYTAATPSAPSEPSISPLSDVPSMRSALKRTSAVFDSPIFDTAVFDTVNSLLSDLELPEGCATRAVARASIESAPRSAPSRWRRRRSSSSSSSSSRRSSLASITSTESDTSDASGPRLRAIPRLCVAVVVETYSLMKDVKHGLFPGPTPEKQLTIPPVPMMRNIRDRRDLPPAFTKLSPGEKRTRFVCPARVCQSSLWPDLEETLKRDSDNTSPVCLNVQEEKD</sequence>
<evidence type="ECO:0000313" key="2">
    <source>
        <dbReference type="EMBL" id="KAJ7691406.1"/>
    </source>
</evidence>
<gene>
    <name evidence="2" type="ORF">B0H17DRAFT_1201053</name>
</gene>
<accession>A0AAD7GEN2</accession>
<organism evidence="2 3">
    <name type="scientific">Mycena rosella</name>
    <name type="common">Pink bonnet</name>
    <name type="synonym">Agaricus rosellus</name>
    <dbReference type="NCBI Taxonomy" id="1033263"/>
    <lineage>
        <taxon>Eukaryota</taxon>
        <taxon>Fungi</taxon>
        <taxon>Dikarya</taxon>
        <taxon>Basidiomycota</taxon>
        <taxon>Agaricomycotina</taxon>
        <taxon>Agaricomycetes</taxon>
        <taxon>Agaricomycetidae</taxon>
        <taxon>Agaricales</taxon>
        <taxon>Marasmiineae</taxon>
        <taxon>Mycenaceae</taxon>
        <taxon>Mycena</taxon>
    </lineage>
</organism>
<feature type="compositionally biased region" description="Low complexity" evidence="1">
    <location>
        <begin position="100"/>
        <end position="111"/>
    </location>
</feature>
<feature type="region of interest" description="Disordered" evidence="1">
    <location>
        <begin position="84"/>
        <end position="128"/>
    </location>
</feature>
<comment type="caution">
    <text evidence="2">The sequence shown here is derived from an EMBL/GenBank/DDBJ whole genome shotgun (WGS) entry which is preliminary data.</text>
</comment>